<feature type="domain" description="Stealth protein CR2 conserved region 2" evidence="5">
    <location>
        <begin position="221"/>
        <end position="332"/>
    </location>
</feature>
<keyword evidence="4" id="KW-0812">Transmembrane</keyword>
<dbReference type="Pfam" id="PF11380">
    <property type="entry name" value="Stealth_CR2"/>
    <property type="match status" value="1"/>
</dbReference>
<dbReference type="PANTHER" id="PTHR24045:SF0">
    <property type="entry name" value="N-ACETYLGLUCOSAMINE-1-PHOSPHOTRANSFERASE SUBUNITS ALPHA_BETA"/>
    <property type="match status" value="1"/>
</dbReference>
<comment type="similarity">
    <text evidence="1">Belongs to the stealth family.</text>
</comment>
<dbReference type="Pfam" id="PF17103">
    <property type="entry name" value="Stealth_CR4"/>
    <property type="match status" value="1"/>
</dbReference>
<dbReference type="STRING" id="64571.A0A1Y2GYQ5"/>
<feature type="compositionally biased region" description="Low complexity" evidence="3">
    <location>
        <begin position="181"/>
        <end position="193"/>
    </location>
</feature>
<evidence type="ECO:0000256" key="2">
    <source>
        <dbReference type="ARBA" id="ARBA00022679"/>
    </source>
</evidence>
<protein>
    <recommendedName>
        <fullName evidence="11">Stealth protein CR3 conserved region 3 domain-containing protein</fullName>
    </recommendedName>
</protein>
<keyword evidence="10" id="KW-1185">Reference proteome</keyword>
<keyword evidence="4" id="KW-0472">Membrane</keyword>
<dbReference type="EMBL" id="MCFF01000004">
    <property type="protein sequence ID" value="ORZ27438.1"/>
    <property type="molecule type" value="Genomic_DNA"/>
</dbReference>
<accession>A0A1Y2GYQ5</accession>
<dbReference type="InterPro" id="IPR031358">
    <property type="entry name" value="Stealth_CR1"/>
</dbReference>
<dbReference type="InterPro" id="IPR021520">
    <property type="entry name" value="Stealth_CR2"/>
</dbReference>
<evidence type="ECO:0000259" key="7">
    <source>
        <dbReference type="Pfam" id="PF17102"/>
    </source>
</evidence>
<dbReference type="InterPro" id="IPR047141">
    <property type="entry name" value="Stealth"/>
</dbReference>
<organism evidence="9 10">
    <name type="scientific">Lobosporangium transversale</name>
    <dbReference type="NCBI Taxonomy" id="64571"/>
    <lineage>
        <taxon>Eukaryota</taxon>
        <taxon>Fungi</taxon>
        <taxon>Fungi incertae sedis</taxon>
        <taxon>Mucoromycota</taxon>
        <taxon>Mortierellomycotina</taxon>
        <taxon>Mortierellomycetes</taxon>
        <taxon>Mortierellales</taxon>
        <taxon>Mortierellaceae</taxon>
        <taxon>Lobosporangium</taxon>
    </lineage>
</organism>
<comment type="caution">
    <text evidence="9">The sequence shown here is derived from an EMBL/GenBank/DDBJ whole genome shotgun (WGS) entry which is preliminary data.</text>
</comment>
<feature type="domain" description="Stealth protein CR1 conserved region 1" evidence="6">
    <location>
        <begin position="124"/>
        <end position="147"/>
    </location>
</feature>
<feature type="region of interest" description="Disordered" evidence="3">
    <location>
        <begin position="174"/>
        <end position="212"/>
    </location>
</feature>
<evidence type="ECO:0000259" key="8">
    <source>
        <dbReference type="Pfam" id="PF17103"/>
    </source>
</evidence>
<sequence length="722" mass="82832">MFTPFSLSTTPRPFYHAFRRNYCTYSAKTLTLFLFIAFICFNLFSYLYFSSLAFISTDLLKGSSNLPGFEDQSIDRREASPLTESSTWRPFRNAPEWITAWFHAQTLGPELNASSDGGGQDLQIDVVYTWVNGSDPKLLTLKDKYQNMSPFFQQYHLHNRRDTLSGDDILEQSKRWTETPSTATSSSSSSSSASERENDGRSRREKRGVKLWGREDQTANRYRDMDELKYSVRSVSQYATGMFNKIHILTTVVDPERDENQIPTWLDLTRSKEAIQLVPHTDIFDDPQVLPSFNSLSIESQIHHTPGVTDVFLYLNDDVFLGRTMAAADIWTPLYGFVFHMEPSLLVPPAILPLDRTSLSVGEWNSLQYSNFLLSKQFGFRHRAYLAHVPHVLSVPMLQEIQATWPNEIFSTSSHRFRGEGEALDIQVSFFMAHYVLEKLRETQLSSFWFHRLDVNQDGILDWTEREQFLHRLEAWNQAQKESSSSSLYASNFSSFVENYQDHLQQMGYPTTGSTTYHQSGLDGYPFMLKYPNATAGETHTSKDRPPYTVYDDIKGRFCQIDIDYCLGPDFSNSTIQSMDNNASKATFQQMAFTKFQCGDCLLHMLRQTSTSSGLANEILPSDTSSEAYKATIADLMKYNYVMATSPYTFTQLNNPITSKTTLRQLLDRREMETFFCINDNVDNNPTAEEQTRDIFKAFLEERFSIPSPWEMTLASLTNSLT</sequence>
<dbReference type="Proteomes" id="UP000193648">
    <property type="component" value="Unassembled WGS sequence"/>
</dbReference>
<evidence type="ECO:0000256" key="1">
    <source>
        <dbReference type="ARBA" id="ARBA00007583"/>
    </source>
</evidence>
<dbReference type="InParanoid" id="A0A1Y2GYQ5"/>
<dbReference type="Pfam" id="PF17101">
    <property type="entry name" value="Stealth_CR1"/>
    <property type="match status" value="1"/>
</dbReference>
<dbReference type="GO" id="GO:0005794">
    <property type="term" value="C:Golgi apparatus"/>
    <property type="evidence" value="ECO:0007669"/>
    <property type="project" value="TreeGrafter"/>
</dbReference>
<evidence type="ECO:0000313" key="9">
    <source>
        <dbReference type="EMBL" id="ORZ27438.1"/>
    </source>
</evidence>
<feature type="domain" description="Stealth protein CR3 conserved region 3" evidence="7">
    <location>
        <begin position="387"/>
        <end position="438"/>
    </location>
</feature>
<feature type="domain" description="Stealth protein CR4 conserved region 4" evidence="8">
    <location>
        <begin position="669"/>
        <end position="713"/>
    </location>
</feature>
<evidence type="ECO:0000256" key="3">
    <source>
        <dbReference type="SAM" id="MobiDB-lite"/>
    </source>
</evidence>
<proteinExistence type="inferred from homology"/>
<name>A0A1Y2GYQ5_9FUNG</name>
<evidence type="ECO:0000259" key="5">
    <source>
        <dbReference type="Pfam" id="PF11380"/>
    </source>
</evidence>
<dbReference type="GO" id="GO:0003976">
    <property type="term" value="F:UDP-N-acetylglucosamine-lysosomal-enzyme N-acetylglucosaminephosphotransferase activity"/>
    <property type="evidence" value="ECO:0007669"/>
    <property type="project" value="TreeGrafter"/>
</dbReference>
<dbReference type="Pfam" id="PF17102">
    <property type="entry name" value="Stealth_CR3"/>
    <property type="match status" value="1"/>
</dbReference>
<keyword evidence="2" id="KW-0808">Transferase</keyword>
<evidence type="ECO:0008006" key="11">
    <source>
        <dbReference type="Google" id="ProtNLM"/>
    </source>
</evidence>
<evidence type="ECO:0000313" key="10">
    <source>
        <dbReference type="Proteomes" id="UP000193648"/>
    </source>
</evidence>
<evidence type="ECO:0000259" key="6">
    <source>
        <dbReference type="Pfam" id="PF17101"/>
    </source>
</evidence>
<feature type="transmembrane region" description="Helical" evidence="4">
    <location>
        <begin position="29"/>
        <end position="49"/>
    </location>
</feature>
<reference evidence="9 10" key="1">
    <citation type="submission" date="2016-07" db="EMBL/GenBank/DDBJ databases">
        <title>Pervasive Adenine N6-methylation of Active Genes in Fungi.</title>
        <authorList>
            <consortium name="DOE Joint Genome Institute"/>
            <person name="Mondo S.J."/>
            <person name="Dannebaum R.O."/>
            <person name="Kuo R.C."/>
            <person name="Labutti K."/>
            <person name="Haridas S."/>
            <person name="Kuo A."/>
            <person name="Salamov A."/>
            <person name="Ahrendt S.R."/>
            <person name="Lipzen A."/>
            <person name="Sullivan W."/>
            <person name="Andreopoulos W.B."/>
            <person name="Clum A."/>
            <person name="Lindquist E."/>
            <person name="Daum C."/>
            <person name="Ramamoorthy G.K."/>
            <person name="Gryganskyi A."/>
            <person name="Culley D."/>
            <person name="Magnuson J.K."/>
            <person name="James T.Y."/>
            <person name="O'Malley M.A."/>
            <person name="Stajich J.E."/>
            <person name="Spatafora J.W."/>
            <person name="Visel A."/>
            <person name="Grigoriev I.V."/>
        </authorList>
    </citation>
    <scope>NUCLEOTIDE SEQUENCE [LARGE SCALE GENOMIC DNA]</scope>
    <source>
        <strain evidence="9 10">NRRL 3116</strain>
    </source>
</reference>
<dbReference type="InterPro" id="IPR031356">
    <property type="entry name" value="Stealth_CR4"/>
</dbReference>
<gene>
    <name evidence="9" type="ORF">BCR41DRAFT_383855</name>
</gene>
<dbReference type="OrthoDB" id="263283at2759"/>
<dbReference type="AlphaFoldDB" id="A0A1Y2GYQ5"/>
<dbReference type="InterPro" id="IPR031357">
    <property type="entry name" value="Stealth_CR3"/>
</dbReference>
<dbReference type="PANTHER" id="PTHR24045">
    <property type="match status" value="1"/>
</dbReference>
<keyword evidence="4" id="KW-1133">Transmembrane helix</keyword>
<dbReference type="GeneID" id="33569353"/>
<evidence type="ECO:0000256" key="4">
    <source>
        <dbReference type="SAM" id="Phobius"/>
    </source>
</evidence>
<dbReference type="RefSeq" id="XP_021885165.1">
    <property type="nucleotide sequence ID" value="XM_022027510.1"/>
</dbReference>
<dbReference type="GO" id="GO:0046835">
    <property type="term" value="P:carbohydrate phosphorylation"/>
    <property type="evidence" value="ECO:0007669"/>
    <property type="project" value="TreeGrafter"/>
</dbReference>